<dbReference type="InterPro" id="IPR011109">
    <property type="entry name" value="DNA_bind_recombinase_dom"/>
</dbReference>
<dbReference type="InterPro" id="IPR038109">
    <property type="entry name" value="DNA_bind_recomb_sf"/>
</dbReference>
<dbReference type="RefSeq" id="WP_130806771.1">
    <property type="nucleotide sequence ID" value="NZ_SILG01000001.1"/>
</dbReference>
<protein>
    <submittedName>
        <fullName evidence="3">Recombinase family protein</fullName>
    </submittedName>
</protein>
<gene>
    <name evidence="3" type="ORF">ELH03_17580</name>
</gene>
<dbReference type="Pfam" id="PF00239">
    <property type="entry name" value="Resolvase"/>
    <property type="match status" value="1"/>
</dbReference>
<keyword evidence="1" id="KW-0175">Coiled coil</keyword>
<comment type="caution">
    <text evidence="3">The sequence shown here is derived from an EMBL/GenBank/DDBJ whole genome shotgun (WGS) entry which is preliminary data.</text>
</comment>
<dbReference type="PANTHER" id="PTHR30461:SF23">
    <property type="entry name" value="DNA RECOMBINASE-RELATED"/>
    <property type="match status" value="1"/>
</dbReference>
<sequence length="540" mass="59629">MKRAVIYARYSTDLQNDKSVEDQFSLCRDFAARLGADVVKQFSDRAKSGASMFGRPGLADMMTAAERGDFEILITESTDRVSRDIADLAHVHKVLKFRNIEMQCVNGGLMDTVQIGMYGIVGQMQREEGARKVKRGMTGVVRSGRNAGGKAYGYRPVTGRKGELEIVEHEANVVRRVFDMYVAGISPRSIASTLNHDAVPAPRGKQWNASTIHGNDRRGNGILRNPLYVGKLVWNRVQMVKDPSTGKRVSRANDEDKVETIDAPHLRIVDEELFQAARDRLAARGGSHAHHAPRNKRLLSGLLKCGACGGGLATVGSDRSGPRVMCSTYRESHSCSNYGKYYVEKIERDVVDRLQRIFADTSYIDAYVEEYRAESKRIATDRRSNRGAKESALENVQRQIERVIEQVSKGTIEEEDVLAILPGLKAKRAALRTELDAEHPPANVIEIKPRAVTKFKEDLESLAKILEDRAAEPTLAMGTAFREVVSGVIVHPRIPGEPYSYEIKGLLAGIAGPELSAVLLVAEEGFEPPTQGLPPHQTQA</sequence>
<dbReference type="Gene3D" id="3.90.1750.20">
    <property type="entry name" value="Putative Large Serine Recombinase, Chain B, Domain 2"/>
    <property type="match status" value="1"/>
</dbReference>
<accession>A0ABY1XXS8</accession>
<dbReference type="Pfam" id="PF13408">
    <property type="entry name" value="Zn_ribbon_recom"/>
    <property type="match status" value="1"/>
</dbReference>
<dbReference type="InterPro" id="IPR025827">
    <property type="entry name" value="Zn_ribbon_recom_dom"/>
</dbReference>
<dbReference type="Gene3D" id="3.40.50.1390">
    <property type="entry name" value="Resolvase, N-terminal catalytic domain"/>
    <property type="match status" value="1"/>
</dbReference>
<dbReference type="SUPFAM" id="SSF53041">
    <property type="entry name" value="Resolvase-like"/>
    <property type="match status" value="1"/>
</dbReference>
<dbReference type="InterPro" id="IPR006119">
    <property type="entry name" value="Resolv_N"/>
</dbReference>
<proteinExistence type="predicted"/>
<dbReference type="EMBL" id="SILG01000001">
    <property type="protein sequence ID" value="TBE72441.1"/>
    <property type="molecule type" value="Genomic_DNA"/>
</dbReference>
<dbReference type="Pfam" id="PF07508">
    <property type="entry name" value="Recombinase"/>
    <property type="match status" value="1"/>
</dbReference>
<evidence type="ECO:0000313" key="4">
    <source>
        <dbReference type="Proteomes" id="UP000291302"/>
    </source>
</evidence>
<evidence type="ECO:0000313" key="3">
    <source>
        <dbReference type="EMBL" id="TBE72441.1"/>
    </source>
</evidence>
<feature type="coiled-coil region" evidence="1">
    <location>
        <begin position="386"/>
        <end position="413"/>
    </location>
</feature>
<dbReference type="PANTHER" id="PTHR30461">
    <property type="entry name" value="DNA-INVERTASE FROM LAMBDOID PROPHAGE"/>
    <property type="match status" value="1"/>
</dbReference>
<reference evidence="3 4" key="1">
    <citation type="submission" date="2019-02" db="EMBL/GenBank/DDBJ databases">
        <title>The genomic architecture of introgression among sibling species of bacteria.</title>
        <authorList>
            <person name="Cavassim M.I.A."/>
            <person name="Moeskjaer S."/>
            <person name="Moslemi C."/>
            <person name="Fields B."/>
            <person name="Bachmann A."/>
            <person name="Vilhjalmsson B."/>
            <person name="Schierup M.H."/>
            <person name="Young J.P.W."/>
            <person name="Andersen S.U."/>
        </authorList>
    </citation>
    <scope>NUCLEOTIDE SEQUENCE [LARGE SCALE GENOMIC DNA]</scope>
    <source>
        <strain evidence="3 4">SM51</strain>
    </source>
</reference>
<dbReference type="PROSITE" id="PS51737">
    <property type="entry name" value="RECOMBINASE_DNA_BIND"/>
    <property type="match status" value="1"/>
</dbReference>
<feature type="domain" description="Recombinase" evidence="2">
    <location>
        <begin position="151"/>
        <end position="287"/>
    </location>
</feature>
<name>A0ABY1XXS8_9HYPH</name>
<dbReference type="InterPro" id="IPR050639">
    <property type="entry name" value="SSR_resolvase"/>
</dbReference>
<dbReference type="SMART" id="SM00857">
    <property type="entry name" value="Resolvase"/>
    <property type="match status" value="1"/>
</dbReference>
<keyword evidence="4" id="KW-1185">Reference proteome</keyword>
<evidence type="ECO:0000259" key="2">
    <source>
        <dbReference type="PROSITE" id="PS51737"/>
    </source>
</evidence>
<dbReference type="Proteomes" id="UP000291302">
    <property type="component" value="Unassembled WGS sequence"/>
</dbReference>
<organism evidence="3 4">
    <name type="scientific">Rhizobium beringeri</name>
    <dbReference type="NCBI Taxonomy" id="3019934"/>
    <lineage>
        <taxon>Bacteria</taxon>
        <taxon>Pseudomonadati</taxon>
        <taxon>Pseudomonadota</taxon>
        <taxon>Alphaproteobacteria</taxon>
        <taxon>Hyphomicrobiales</taxon>
        <taxon>Rhizobiaceae</taxon>
        <taxon>Rhizobium/Agrobacterium group</taxon>
        <taxon>Rhizobium</taxon>
    </lineage>
</organism>
<dbReference type="CDD" id="cd00338">
    <property type="entry name" value="Ser_Recombinase"/>
    <property type="match status" value="1"/>
</dbReference>
<dbReference type="InterPro" id="IPR036162">
    <property type="entry name" value="Resolvase-like_N_sf"/>
</dbReference>
<evidence type="ECO:0000256" key="1">
    <source>
        <dbReference type="SAM" id="Coils"/>
    </source>
</evidence>